<evidence type="ECO:0000313" key="3">
    <source>
        <dbReference type="Proteomes" id="UP001305414"/>
    </source>
</evidence>
<comment type="caution">
    <text evidence="2">The sequence shown here is derived from an EMBL/GenBank/DDBJ whole genome shotgun (WGS) entry which is preliminary data.</text>
</comment>
<keyword evidence="3" id="KW-1185">Reference proteome</keyword>
<reference evidence="2 3" key="1">
    <citation type="submission" date="2023-10" db="EMBL/GenBank/DDBJ databases">
        <title>Draft genome sequence of Xylaria bambusicola isolate GMP-LS, the root and basal stem rot pathogen of sugarcane in Indonesia.</title>
        <authorList>
            <person name="Selvaraj P."/>
            <person name="Muralishankar V."/>
            <person name="Muruganantham S."/>
            <person name="Sp S."/>
            <person name="Haryani S."/>
            <person name="Lau K.J.X."/>
            <person name="Naqvi N.I."/>
        </authorList>
    </citation>
    <scope>NUCLEOTIDE SEQUENCE [LARGE SCALE GENOMIC DNA]</scope>
    <source>
        <strain evidence="2">GMP-LS</strain>
    </source>
</reference>
<dbReference type="EMBL" id="JAWHQM010000036">
    <property type="protein sequence ID" value="KAK5633823.1"/>
    <property type="molecule type" value="Genomic_DNA"/>
</dbReference>
<proteinExistence type="predicted"/>
<evidence type="ECO:0000313" key="2">
    <source>
        <dbReference type="EMBL" id="KAK5633823.1"/>
    </source>
</evidence>
<accession>A0AAN7UQB8</accession>
<protein>
    <submittedName>
        <fullName evidence="2">Uncharacterized protein</fullName>
    </submittedName>
</protein>
<name>A0AAN7UQB8_9PEZI</name>
<keyword evidence="1" id="KW-0732">Signal</keyword>
<dbReference type="AlphaFoldDB" id="A0AAN7UQB8"/>
<feature type="signal peptide" evidence="1">
    <location>
        <begin position="1"/>
        <end position="19"/>
    </location>
</feature>
<feature type="chain" id="PRO_5042843793" evidence="1">
    <location>
        <begin position="20"/>
        <end position="216"/>
    </location>
</feature>
<dbReference type="Proteomes" id="UP001305414">
    <property type="component" value="Unassembled WGS sequence"/>
</dbReference>
<evidence type="ECO:0000256" key="1">
    <source>
        <dbReference type="SAM" id="SignalP"/>
    </source>
</evidence>
<gene>
    <name evidence="2" type="ORF">RRF57_009537</name>
</gene>
<organism evidence="2 3">
    <name type="scientific">Xylaria bambusicola</name>
    <dbReference type="NCBI Taxonomy" id="326684"/>
    <lineage>
        <taxon>Eukaryota</taxon>
        <taxon>Fungi</taxon>
        <taxon>Dikarya</taxon>
        <taxon>Ascomycota</taxon>
        <taxon>Pezizomycotina</taxon>
        <taxon>Sordariomycetes</taxon>
        <taxon>Xylariomycetidae</taxon>
        <taxon>Xylariales</taxon>
        <taxon>Xylariaceae</taxon>
        <taxon>Xylaria</taxon>
    </lineage>
</organism>
<sequence>MKCSVAISAGLALVGFASAAPTSLEAREVKSAAQIIGEIAPNSLSCPNSKDVHDDCRTNVQAAPFFIKAFIDYGLKNYGQMAAVLALTSLESVDYKYKHNVNPGRPGQGTSNMQMIQFNQEYAASIPELKDQLAAIGTVDTPDKQNAVLALVKDDKYNFASGAWFLTKHCPESVNALKARGAQLDTAFQGYMQCIGVDIDAARQQKWNLAKTAFGL</sequence>